<dbReference type="PROSITE" id="PS51186">
    <property type="entry name" value="GNAT"/>
    <property type="match status" value="1"/>
</dbReference>
<dbReference type="InterPro" id="IPR000182">
    <property type="entry name" value="GNAT_dom"/>
</dbReference>
<dbReference type="PATRIC" id="fig|935700.4.peg.2245"/>
<organism evidence="2 3">
    <name type="scientific">Jannaschia aquimarina</name>
    <dbReference type="NCBI Taxonomy" id="935700"/>
    <lineage>
        <taxon>Bacteria</taxon>
        <taxon>Pseudomonadati</taxon>
        <taxon>Pseudomonadota</taxon>
        <taxon>Alphaproteobacteria</taxon>
        <taxon>Rhodobacterales</taxon>
        <taxon>Roseobacteraceae</taxon>
        <taxon>Jannaschia</taxon>
    </lineage>
</organism>
<gene>
    <name evidence="2" type="ORF">jaqu_21790</name>
</gene>
<feature type="domain" description="N-acetyltransferase" evidence="1">
    <location>
        <begin position="2"/>
        <end position="147"/>
    </location>
</feature>
<dbReference type="CDD" id="cd04301">
    <property type="entry name" value="NAT_SF"/>
    <property type="match status" value="1"/>
</dbReference>
<dbReference type="InterPro" id="IPR016181">
    <property type="entry name" value="Acyl_CoA_acyltransferase"/>
</dbReference>
<evidence type="ECO:0000313" key="2">
    <source>
        <dbReference type="EMBL" id="KIT15911.1"/>
    </source>
</evidence>
<dbReference type="AlphaFoldDB" id="A0A0D1EG72"/>
<proteinExistence type="predicted"/>
<dbReference type="OrthoDB" id="9789603at2"/>
<evidence type="ECO:0000313" key="3">
    <source>
        <dbReference type="Proteomes" id="UP000032232"/>
    </source>
</evidence>
<dbReference type="Pfam" id="PF13508">
    <property type="entry name" value="Acetyltransf_7"/>
    <property type="match status" value="1"/>
</dbReference>
<dbReference type="Gene3D" id="3.40.630.30">
    <property type="match status" value="1"/>
</dbReference>
<name>A0A0D1EG72_9RHOB</name>
<dbReference type="GO" id="GO:0016747">
    <property type="term" value="F:acyltransferase activity, transferring groups other than amino-acyl groups"/>
    <property type="evidence" value="ECO:0007669"/>
    <property type="project" value="InterPro"/>
</dbReference>
<dbReference type="SUPFAM" id="SSF55729">
    <property type="entry name" value="Acyl-CoA N-acyltransferases (Nat)"/>
    <property type="match status" value="1"/>
</dbReference>
<protein>
    <submittedName>
        <fullName evidence="2">Acetyltransferase (GNAT) family protein</fullName>
    </submittedName>
</protein>
<keyword evidence="3" id="KW-1185">Reference proteome</keyword>
<keyword evidence="2" id="KW-0808">Transferase</keyword>
<dbReference type="RefSeq" id="WP_043918988.1">
    <property type="nucleotide sequence ID" value="NZ_FZPF01000004.1"/>
</dbReference>
<dbReference type="Proteomes" id="UP000032232">
    <property type="component" value="Unassembled WGS sequence"/>
</dbReference>
<comment type="caution">
    <text evidence="2">The sequence shown here is derived from an EMBL/GenBank/DDBJ whole genome shotgun (WGS) entry which is preliminary data.</text>
</comment>
<accession>A0A0D1EG72</accession>
<dbReference type="EMBL" id="JYFE01000041">
    <property type="protein sequence ID" value="KIT15911.1"/>
    <property type="molecule type" value="Genomic_DNA"/>
</dbReference>
<dbReference type="STRING" id="935700.jaqu_21790"/>
<evidence type="ECO:0000259" key="1">
    <source>
        <dbReference type="PROSITE" id="PS51186"/>
    </source>
</evidence>
<sequence length="155" mass="16729">MTTIRPARAADAGHIRIIAETCGLFAPEEVPLLLETFAPEATGSGTAWFLSPHGAAMVEPEPFSAGLWNLRFIAVRPEARRGGEGRALVATAEAHAGSAGGRLLLVDTQGDETTMTARSFYAALDYEREAVIRDYFGDGIDKVTFCRRLSLHHEA</sequence>
<reference evidence="2 3" key="1">
    <citation type="submission" date="2015-02" db="EMBL/GenBank/DDBJ databases">
        <title>Genome Sequence of Jannaschia aquimarina DSM28248, a member of the Roseobacter clade.</title>
        <authorList>
            <person name="Voget S."/>
            <person name="Daniel R."/>
        </authorList>
    </citation>
    <scope>NUCLEOTIDE SEQUENCE [LARGE SCALE GENOMIC DNA]</scope>
    <source>
        <strain evidence="2 3">GSW-M26</strain>
    </source>
</reference>